<keyword evidence="2" id="KW-1185">Reference proteome</keyword>
<name>A0A074VYU2_AURM1</name>
<dbReference type="EMBL" id="KL584829">
    <property type="protein sequence ID" value="KEQ64454.1"/>
    <property type="molecule type" value="Genomic_DNA"/>
</dbReference>
<proteinExistence type="predicted"/>
<organism evidence="1 2">
    <name type="scientific">Aureobasidium melanogenum (strain CBS 110374)</name>
    <name type="common">Aureobasidium pullulans var. melanogenum</name>
    <dbReference type="NCBI Taxonomy" id="1043003"/>
    <lineage>
        <taxon>Eukaryota</taxon>
        <taxon>Fungi</taxon>
        <taxon>Dikarya</taxon>
        <taxon>Ascomycota</taxon>
        <taxon>Pezizomycotina</taxon>
        <taxon>Dothideomycetes</taxon>
        <taxon>Dothideomycetidae</taxon>
        <taxon>Dothideales</taxon>
        <taxon>Saccotheciaceae</taxon>
        <taxon>Aureobasidium</taxon>
    </lineage>
</organism>
<dbReference type="Proteomes" id="UP000030672">
    <property type="component" value="Unassembled WGS sequence"/>
</dbReference>
<reference evidence="1 2" key="1">
    <citation type="journal article" date="2014" name="BMC Genomics">
        <title>Genome sequencing of four Aureobasidium pullulans varieties: biotechnological potential, stress tolerance, and description of new species.</title>
        <authorList>
            <person name="Gostin Ar C."/>
            <person name="Ohm R.A."/>
            <person name="Kogej T."/>
            <person name="Sonjak S."/>
            <person name="Turk M."/>
            <person name="Zajc J."/>
            <person name="Zalar P."/>
            <person name="Grube M."/>
            <person name="Sun H."/>
            <person name="Han J."/>
            <person name="Sharma A."/>
            <person name="Chiniquy J."/>
            <person name="Ngan C.Y."/>
            <person name="Lipzen A."/>
            <person name="Barry K."/>
            <person name="Grigoriev I.V."/>
            <person name="Gunde-Cimerman N."/>
        </authorList>
    </citation>
    <scope>NUCLEOTIDE SEQUENCE [LARGE SCALE GENOMIC DNA]</scope>
    <source>
        <strain evidence="1 2">CBS 110374</strain>
    </source>
</reference>
<dbReference type="AlphaFoldDB" id="A0A074VYU2"/>
<dbReference type="GeneID" id="63917899"/>
<protein>
    <submittedName>
        <fullName evidence="1">Uncharacterized protein</fullName>
    </submittedName>
</protein>
<sequence>MVAQLGLANLAAVRTRIVRQTRNDAGLDDGWHPGFLDPGTTALVRRSAAAGEHHYGEHSVVTSEVLVAEASFTGQEGLSWHVEHADKTGSPLERIGNSVLAGSGDDNDIKLVVVLVDRRSKGTLAGVLDLGHAGFP</sequence>
<accession>A0A074VYU2</accession>
<evidence type="ECO:0000313" key="1">
    <source>
        <dbReference type="EMBL" id="KEQ64454.1"/>
    </source>
</evidence>
<evidence type="ECO:0000313" key="2">
    <source>
        <dbReference type="Proteomes" id="UP000030672"/>
    </source>
</evidence>
<gene>
    <name evidence="1" type="ORF">M437DRAFT_64991</name>
</gene>
<dbReference type="RefSeq" id="XP_040881477.1">
    <property type="nucleotide sequence ID" value="XM_041024526.1"/>
</dbReference>
<dbReference type="HOGENOM" id="CLU_1875028_0_0_1"/>